<dbReference type="Gene3D" id="3.30.70.1820">
    <property type="entry name" value="L1 transposable element, RRM domain"/>
    <property type="match status" value="1"/>
</dbReference>
<dbReference type="Gene3D" id="3.30.250.20">
    <property type="entry name" value="L1 transposable element, C-terminal domain"/>
    <property type="match status" value="1"/>
</dbReference>
<comment type="similarity">
    <text evidence="1">Belongs to the transposase 22 family.</text>
</comment>
<dbReference type="Ensembl" id="ENSSSCT00070053740.1">
    <property type="protein sequence ID" value="ENSSSCP00070045561.1"/>
    <property type="gene ID" value="ENSSSCG00070026790.1"/>
</dbReference>
<reference evidence="7 8" key="1">
    <citation type="submission" date="2017-08" db="EMBL/GenBank/DDBJ databases">
        <title>USMARCv1.0.</title>
        <authorList>
            <person name="Hannum G.I."/>
            <person name="Koren S."/>
            <person name="Schroeder S.G."/>
            <person name="Chin S.C."/>
            <person name="Nonneman D.J."/>
            <person name="Becker S.A."/>
            <person name="Rosen B.D."/>
            <person name="Bickhart D.M."/>
            <person name="Putnam N.H."/>
            <person name="Green R.E."/>
            <person name="Tuggle C.K."/>
            <person name="Liu H."/>
            <person name="Rohrer G.A."/>
            <person name="Warr A."/>
            <person name="Hall R."/>
            <person name="Kim K."/>
            <person name="Hume D.A."/>
            <person name="Talbot R."/>
            <person name="Chow W."/>
            <person name="Howe K."/>
            <person name="Schwartz A.S."/>
            <person name="Watson M."/>
            <person name="Archibald A.L."/>
            <person name="Phillippy A.M."/>
            <person name="Smith T.P.L."/>
        </authorList>
    </citation>
    <scope>NUCLEOTIDE SEQUENCE [LARGE SCALE GENOMIC DNA]</scope>
</reference>
<evidence type="ECO:0000256" key="3">
    <source>
        <dbReference type="SAM" id="MobiDB-lite"/>
    </source>
</evidence>
<evidence type="ECO:0000256" key="1">
    <source>
        <dbReference type="ARBA" id="ARBA00061640"/>
    </source>
</evidence>
<dbReference type="InterPro" id="IPR035300">
    <property type="entry name" value="L1_dsRBD"/>
</dbReference>
<protein>
    <recommendedName>
        <fullName evidence="9">LINE-1 type transposase domain-containing protein 1</fullName>
    </recommendedName>
</protein>
<dbReference type="InterPro" id="IPR004244">
    <property type="entry name" value="Transposase_22"/>
</dbReference>
<dbReference type="InterPro" id="IPR043636">
    <property type="entry name" value="L1_RRM_dom"/>
</dbReference>
<dbReference type="Gene3D" id="1.20.5.390">
    <property type="entry name" value="L1 transposable element, trimerization domain"/>
    <property type="match status" value="1"/>
</dbReference>
<evidence type="ECO:0000313" key="8">
    <source>
        <dbReference type="Proteomes" id="UP000314985"/>
    </source>
</evidence>
<dbReference type="FunFam" id="3.30.70.1820:FF:000002">
    <property type="entry name" value="LINE-1 retrotransposable element ORF1 protein"/>
    <property type="match status" value="1"/>
</dbReference>
<accession>A0A4X1VU63</accession>
<feature type="region of interest" description="Disordered" evidence="3">
    <location>
        <begin position="56"/>
        <end position="76"/>
    </location>
</feature>
<dbReference type="AlphaFoldDB" id="A0A4X1VU63"/>
<dbReference type="InterPro" id="IPR042566">
    <property type="entry name" value="L1_C"/>
</dbReference>
<sequence>MRISSTYQWAGISPSHQEAYSKPLYRLQPQGGHTSEVREATTLLSVKRSPYQKSIKTKRQRTITQMREKGKNPEKQLSDEEILSMQEKDFRLLMLKMMQDIGNKLEAKMDNLQETLSKEIQDIKLKQEEIPNTLTEIKNSLEATNSRIQEVEEQISEVEDRLVEITEAKQKREKRLKTNEESLRELWDNVKRSNVHIIGVAEGEKREKKTEKIFQEIIAENFPHMGKEPLTQTQEAQRVPYKINPRRNTPRHILIKLTKIKDKEKILKAAREKKQVTYKGTPIRLSADFSAETLQATREWHDILKVMKGKNLQPRLLYPARLSFRFEGEIKTFTDKQKLREFSNTKPALQQILKELL</sequence>
<feature type="domain" description="L1 transposable element RRM" evidence="4">
    <location>
        <begin position="192"/>
        <end position="288"/>
    </location>
</feature>
<proteinExistence type="inferred from homology"/>
<dbReference type="InterPro" id="IPR035301">
    <property type="entry name" value="L1_trimer"/>
</dbReference>
<evidence type="ECO:0000259" key="5">
    <source>
        <dbReference type="Pfam" id="PF17489"/>
    </source>
</evidence>
<dbReference type="Proteomes" id="UP000314985">
    <property type="component" value="Chromosome 15"/>
</dbReference>
<feature type="domain" description="L1 transposable element dsRBD-like" evidence="6">
    <location>
        <begin position="291"/>
        <end position="355"/>
    </location>
</feature>
<feature type="coiled-coil region" evidence="2">
    <location>
        <begin position="95"/>
        <end position="175"/>
    </location>
</feature>
<dbReference type="Pfam" id="PF17489">
    <property type="entry name" value="Tnp_22_trimer"/>
    <property type="match status" value="1"/>
</dbReference>
<name>A0A4X1VU63_PIG</name>
<organism evidence="7 8">
    <name type="scientific">Sus scrofa</name>
    <name type="common">Pig</name>
    <dbReference type="NCBI Taxonomy" id="9823"/>
    <lineage>
        <taxon>Eukaryota</taxon>
        <taxon>Metazoa</taxon>
        <taxon>Chordata</taxon>
        <taxon>Craniata</taxon>
        <taxon>Vertebrata</taxon>
        <taxon>Euteleostomi</taxon>
        <taxon>Mammalia</taxon>
        <taxon>Eutheria</taxon>
        <taxon>Laurasiatheria</taxon>
        <taxon>Artiodactyla</taxon>
        <taxon>Suina</taxon>
        <taxon>Suidae</taxon>
        <taxon>Sus</taxon>
    </lineage>
</organism>
<evidence type="ECO:0000259" key="6">
    <source>
        <dbReference type="Pfam" id="PF17490"/>
    </source>
</evidence>
<evidence type="ECO:0000259" key="4">
    <source>
        <dbReference type="Pfam" id="PF02994"/>
    </source>
</evidence>
<evidence type="ECO:0000313" key="7">
    <source>
        <dbReference type="Ensembl" id="ENSSSCP00070045561.1"/>
    </source>
</evidence>
<dbReference type="Pfam" id="PF17490">
    <property type="entry name" value="Tnp_22_dsRBD"/>
    <property type="match status" value="1"/>
</dbReference>
<keyword evidence="2" id="KW-0175">Coiled coil</keyword>
<evidence type="ECO:0008006" key="9">
    <source>
        <dbReference type="Google" id="ProtNLM"/>
    </source>
</evidence>
<feature type="domain" description="L1 transposable element trimerization" evidence="5">
    <location>
        <begin position="148"/>
        <end position="188"/>
    </location>
</feature>
<dbReference type="Pfam" id="PF02994">
    <property type="entry name" value="Transposase_22"/>
    <property type="match status" value="1"/>
</dbReference>
<feature type="compositionally biased region" description="Basic and acidic residues" evidence="3">
    <location>
        <begin position="66"/>
        <end position="76"/>
    </location>
</feature>
<evidence type="ECO:0000256" key="2">
    <source>
        <dbReference type="SAM" id="Coils"/>
    </source>
</evidence>
<dbReference type="PANTHER" id="PTHR11505">
    <property type="entry name" value="L1 TRANSPOSABLE ELEMENT-RELATED"/>
    <property type="match status" value="1"/>
</dbReference>
<reference evidence="7" key="2">
    <citation type="submission" date="2025-08" db="UniProtKB">
        <authorList>
            <consortium name="Ensembl"/>
        </authorList>
    </citation>
    <scope>IDENTIFICATION</scope>
</reference>